<dbReference type="GO" id="GO:0006355">
    <property type="term" value="P:regulation of DNA-templated transcription"/>
    <property type="evidence" value="ECO:0007669"/>
    <property type="project" value="InterPro"/>
</dbReference>
<evidence type="ECO:0000256" key="5">
    <source>
        <dbReference type="ARBA" id="ARBA00023204"/>
    </source>
</evidence>
<dbReference type="PANTHER" id="PTHR33516:SF2">
    <property type="entry name" value="LEXA REPRESSOR-RELATED"/>
    <property type="match status" value="1"/>
</dbReference>
<dbReference type="GO" id="GO:0016787">
    <property type="term" value="F:hydrolase activity"/>
    <property type="evidence" value="ECO:0007669"/>
    <property type="project" value="UniProtKB-KW"/>
</dbReference>
<evidence type="ECO:0000256" key="2">
    <source>
        <dbReference type="ARBA" id="ARBA00022763"/>
    </source>
</evidence>
<dbReference type="EMBL" id="CP019344">
    <property type="protein sequence ID" value="ARN77118.1"/>
    <property type="molecule type" value="Genomic_DNA"/>
</dbReference>
<dbReference type="SUPFAM" id="SSF51306">
    <property type="entry name" value="LexA/Signal peptidase"/>
    <property type="match status" value="1"/>
</dbReference>
<dbReference type="GO" id="GO:0009432">
    <property type="term" value="P:SOS response"/>
    <property type="evidence" value="ECO:0007669"/>
    <property type="project" value="UniProtKB-KW"/>
</dbReference>
<dbReference type="InterPro" id="IPR050077">
    <property type="entry name" value="LexA_repressor"/>
</dbReference>
<dbReference type="PRINTS" id="PR00726">
    <property type="entry name" value="LEXASERPTASE"/>
</dbReference>
<dbReference type="InterPro" id="IPR006197">
    <property type="entry name" value="Peptidase_S24_LexA"/>
</dbReference>
<keyword evidence="2" id="KW-0227">DNA damage</keyword>
<keyword evidence="10" id="KW-1185">Reference proteome</keyword>
<dbReference type="Gene3D" id="2.10.109.10">
    <property type="entry name" value="Umud Fragment, subunit A"/>
    <property type="match status" value="1"/>
</dbReference>
<dbReference type="STRING" id="331648.BST97_03440"/>
<dbReference type="AlphaFoldDB" id="A0A1W6MHN9"/>
<dbReference type="InterPro" id="IPR039418">
    <property type="entry name" value="LexA-like"/>
</dbReference>
<dbReference type="Proteomes" id="UP000193431">
    <property type="component" value="Chromosome"/>
</dbReference>
<sequence>MTIKKALTSVLDIPYLGPISCGFPSPADDHLDEAIDLNKELIKNKSTTFFGRVNGDSMKDAGLDDGDLLIIDKSKKPSNGSIAVCFLDGEFTVKRIKIERDRVWLIAENIKYPPIEVKADNEFLIWGIVIHAIKSL</sequence>
<organism evidence="9 10">
    <name type="scientific">Nonlabens spongiae</name>
    <dbReference type="NCBI Taxonomy" id="331648"/>
    <lineage>
        <taxon>Bacteria</taxon>
        <taxon>Pseudomonadati</taxon>
        <taxon>Bacteroidota</taxon>
        <taxon>Flavobacteriia</taxon>
        <taxon>Flavobacteriales</taxon>
        <taxon>Flavobacteriaceae</taxon>
        <taxon>Nonlabens</taxon>
    </lineage>
</organism>
<dbReference type="InterPro" id="IPR015927">
    <property type="entry name" value="Peptidase_S24_S26A/B/C"/>
</dbReference>
<proteinExistence type="inferred from homology"/>
<keyword evidence="6" id="KW-0742">SOS response</keyword>
<dbReference type="CDD" id="cd06529">
    <property type="entry name" value="S24_LexA-like"/>
    <property type="match status" value="1"/>
</dbReference>
<evidence type="ECO:0000256" key="7">
    <source>
        <dbReference type="RuleBase" id="RU003991"/>
    </source>
</evidence>
<gene>
    <name evidence="9" type="ORF">BST97_03440</name>
</gene>
<comment type="similarity">
    <text evidence="1 7">Belongs to the peptidase S24 family.</text>
</comment>
<evidence type="ECO:0000256" key="6">
    <source>
        <dbReference type="ARBA" id="ARBA00023236"/>
    </source>
</evidence>
<name>A0A1W6MHN9_9FLAO</name>
<dbReference type="RefSeq" id="WP_085765922.1">
    <property type="nucleotide sequence ID" value="NZ_CP019344.1"/>
</dbReference>
<keyword evidence="4 7" id="KW-0068">Autocatalytic cleavage</keyword>
<dbReference type="GO" id="GO:0006281">
    <property type="term" value="P:DNA repair"/>
    <property type="evidence" value="ECO:0007669"/>
    <property type="project" value="UniProtKB-KW"/>
</dbReference>
<evidence type="ECO:0000256" key="3">
    <source>
        <dbReference type="ARBA" id="ARBA00022801"/>
    </source>
</evidence>
<dbReference type="Pfam" id="PF00717">
    <property type="entry name" value="Peptidase_S24"/>
    <property type="match status" value="1"/>
</dbReference>
<accession>A0A1W6MHN9</accession>
<dbReference type="OrthoDB" id="9787787at2"/>
<protein>
    <submittedName>
        <fullName evidence="9">Peptidase S24</fullName>
    </submittedName>
</protein>
<dbReference type="PANTHER" id="PTHR33516">
    <property type="entry name" value="LEXA REPRESSOR"/>
    <property type="match status" value="1"/>
</dbReference>
<evidence type="ECO:0000256" key="4">
    <source>
        <dbReference type="ARBA" id="ARBA00022813"/>
    </source>
</evidence>
<evidence type="ECO:0000259" key="8">
    <source>
        <dbReference type="Pfam" id="PF00717"/>
    </source>
</evidence>
<dbReference type="GO" id="GO:0003677">
    <property type="term" value="F:DNA binding"/>
    <property type="evidence" value="ECO:0007669"/>
    <property type="project" value="InterPro"/>
</dbReference>
<dbReference type="InterPro" id="IPR036286">
    <property type="entry name" value="LexA/Signal_pep-like_sf"/>
</dbReference>
<reference evidence="9 10" key="1">
    <citation type="submission" date="2016-11" db="EMBL/GenBank/DDBJ databases">
        <title>Trade-off between light-utilization and light-protection in marine flavobacteria.</title>
        <authorList>
            <person name="Kumagai Y."/>
        </authorList>
    </citation>
    <scope>NUCLEOTIDE SEQUENCE [LARGE SCALE GENOMIC DNA]</scope>
    <source>
        <strain evidence="9 10">JCM 13191</strain>
    </source>
</reference>
<dbReference type="NCBIfam" id="NF007621">
    <property type="entry name" value="PRK10276.1"/>
    <property type="match status" value="1"/>
</dbReference>
<keyword evidence="3 7" id="KW-0378">Hydrolase</keyword>
<evidence type="ECO:0000313" key="9">
    <source>
        <dbReference type="EMBL" id="ARN77118.1"/>
    </source>
</evidence>
<evidence type="ECO:0000313" key="10">
    <source>
        <dbReference type="Proteomes" id="UP000193431"/>
    </source>
</evidence>
<evidence type="ECO:0000256" key="1">
    <source>
        <dbReference type="ARBA" id="ARBA00007484"/>
    </source>
</evidence>
<feature type="domain" description="Peptidase S24/S26A/S26B/S26C" evidence="8">
    <location>
        <begin position="14"/>
        <end position="130"/>
    </location>
</feature>
<keyword evidence="5" id="KW-0234">DNA repair</keyword>